<accession>A0A8X6PHD4</accession>
<comment type="caution">
    <text evidence="1">The sequence shown here is derived from an EMBL/GenBank/DDBJ whole genome shotgun (WGS) entry which is preliminary data.</text>
</comment>
<protein>
    <submittedName>
        <fullName evidence="1">Uncharacterized protein</fullName>
    </submittedName>
</protein>
<proteinExistence type="predicted"/>
<evidence type="ECO:0000313" key="1">
    <source>
        <dbReference type="EMBL" id="GFT67389.1"/>
    </source>
</evidence>
<name>A0A8X6PHD4_NEPPI</name>
<keyword evidence="2" id="KW-1185">Reference proteome</keyword>
<sequence length="210" mass="22042">MLFTITVYAIPMGIRQFDSNSSSSPFDDDILSTLNKLISSVTEILDRPSFIDKELSSRSPIQPICTLLIVIHSLKSCTTTACQSPSYSSSPDASSALADLIASFDSASPAVVLPCSSLPSPIVRAPVVSCDVSPAPYCFALSLCLLSSPSQVQVSSSVPPAENASSPVVHRSVNVAASFPSAGSRMSSISASCVLQIPMSFRLVQLLLLL</sequence>
<dbReference type="Proteomes" id="UP000887013">
    <property type="component" value="Unassembled WGS sequence"/>
</dbReference>
<reference evidence="1" key="1">
    <citation type="submission" date="2020-08" db="EMBL/GenBank/DDBJ databases">
        <title>Multicomponent nature underlies the extraordinary mechanical properties of spider dragline silk.</title>
        <authorList>
            <person name="Kono N."/>
            <person name="Nakamura H."/>
            <person name="Mori M."/>
            <person name="Yoshida Y."/>
            <person name="Ohtoshi R."/>
            <person name="Malay A.D."/>
            <person name="Moran D.A.P."/>
            <person name="Tomita M."/>
            <person name="Numata K."/>
            <person name="Arakawa K."/>
        </authorList>
    </citation>
    <scope>NUCLEOTIDE SEQUENCE</scope>
</reference>
<dbReference type="AlphaFoldDB" id="A0A8X6PHD4"/>
<organism evidence="1 2">
    <name type="scientific">Nephila pilipes</name>
    <name type="common">Giant wood spider</name>
    <name type="synonym">Nephila maculata</name>
    <dbReference type="NCBI Taxonomy" id="299642"/>
    <lineage>
        <taxon>Eukaryota</taxon>
        <taxon>Metazoa</taxon>
        <taxon>Ecdysozoa</taxon>
        <taxon>Arthropoda</taxon>
        <taxon>Chelicerata</taxon>
        <taxon>Arachnida</taxon>
        <taxon>Araneae</taxon>
        <taxon>Araneomorphae</taxon>
        <taxon>Entelegynae</taxon>
        <taxon>Araneoidea</taxon>
        <taxon>Nephilidae</taxon>
        <taxon>Nephila</taxon>
    </lineage>
</organism>
<dbReference type="EMBL" id="BMAW01069109">
    <property type="protein sequence ID" value="GFT67389.1"/>
    <property type="molecule type" value="Genomic_DNA"/>
</dbReference>
<evidence type="ECO:0000313" key="2">
    <source>
        <dbReference type="Proteomes" id="UP000887013"/>
    </source>
</evidence>
<gene>
    <name evidence="1" type="ORF">NPIL_699051</name>
</gene>